<reference evidence="5 6" key="1">
    <citation type="submission" date="2015-04" db="EMBL/GenBank/DDBJ databases">
        <title>Draft genome of the roundworm Trichinella nativa.</title>
        <authorList>
            <person name="Mitreva M."/>
        </authorList>
    </citation>
    <scope>NUCLEOTIDE SEQUENCE [LARGE SCALE GENOMIC DNA]</scope>
    <source>
        <strain evidence="5 6">ISS45</strain>
    </source>
</reference>
<dbReference type="GO" id="GO:0007062">
    <property type="term" value="P:sister chromatid cohesion"/>
    <property type="evidence" value="ECO:0007669"/>
    <property type="project" value="InterPro"/>
</dbReference>
<sequence>MYGIVVIFSDQVKYMLSDVTKAIESINLHFRPPRIELPEDKENESRIKCETVEFGETKYNFLEFPSIESLMREAESESLGIISDMQSIISSVDFSSFEPDLSLVATKGITLPEAQISERNLTTDPLFGNVQDEYLEPFPDGPLDFELPTLLSATSDKNASAPITAVEEAAPCLLRIPETPPIDFGLPLLKEPDEVMRSPALLGMFKERLCRRVLPTEWRDVEILKEEPPPINDVDEANMINDAVAHFTSTETVEVNVGQQSSLPLNATAATDSSVEKPREVSNSSAEMRNASSSPRLRRTRSRTTFESTLAMTAEETCFGENLWKDLETTGSRSKSRINPNLQSTFEFRPGCMPKATDGKLVIDMSGRRPKVHFHQLRNVIYESIAGREYITFADLCPVETTPRCIAVDVFSELLVLASQSVLKVEQMTNGEIRIRKN</sequence>
<dbReference type="InterPro" id="IPR006910">
    <property type="entry name" value="Rad21_Rec8_N"/>
</dbReference>
<keyword evidence="2" id="KW-0539">Nucleus</keyword>
<evidence type="ECO:0000313" key="5">
    <source>
        <dbReference type="EMBL" id="OUC48645.1"/>
    </source>
</evidence>
<dbReference type="GO" id="GO:0005634">
    <property type="term" value="C:nucleus"/>
    <property type="evidence" value="ECO:0007669"/>
    <property type="project" value="UniProtKB-SubCell"/>
</dbReference>
<comment type="caution">
    <text evidence="5">The sequence shown here is derived from an EMBL/GenBank/DDBJ whole genome shotgun (WGS) entry which is preliminary data.</text>
</comment>
<name>A0A1Y3EUM1_9BILA</name>
<dbReference type="EMBL" id="LVZM01002447">
    <property type="protein sequence ID" value="OUC48645.1"/>
    <property type="molecule type" value="Genomic_DNA"/>
</dbReference>
<evidence type="ECO:0000256" key="2">
    <source>
        <dbReference type="ARBA" id="ARBA00023242"/>
    </source>
</evidence>
<feature type="compositionally biased region" description="Polar residues" evidence="3">
    <location>
        <begin position="258"/>
        <end position="273"/>
    </location>
</feature>
<dbReference type="AlphaFoldDB" id="A0A1Y3EUM1"/>
<gene>
    <name evidence="5" type="ORF">D917_01136</name>
</gene>
<evidence type="ECO:0000256" key="3">
    <source>
        <dbReference type="SAM" id="MobiDB-lite"/>
    </source>
</evidence>
<proteinExistence type="predicted"/>
<comment type="subcellular location">
    <subcellularLocation>
        <location evidence="1">Nucleus</location>
    </subcellularLocation>
</comment>
<dbReference type="InterPro" id="IPR039781">
    <property type="entry name" value="Rad21/Rec8-like"/>
</dbReference>
<dbReference type="GO" id="GO:0008278">
    <property type="term" value="C:cohesin complex"/>
    <property type="evidence" value="ECO:0007669"/>
    <property type="project" value="InterPro"/>
</dbReference>
<protein>
    <recommendedName>
        <fullName evidence="4">Rad21/Rec8-like protein N-terminal domain-containing protein</fullName>
    </recommendedName>
</protein>
<dbReference type="Proteomes" id="UP000243006">
    <property type="component" value="Unassembled WGS sequence"/>
</dbReference>
<feature type="region of interest" description="Disordered" evidence="3">
    <location>
        <begin position="258"/>
        <end position="303"/>
    </location>
</feature>
<accession>A0A1Y3EUM1</accession>
<dbReference type="Pfam" id="PF04825">
    <property type="entry name" value="Rad21_Rec8_N"/>
    <property type="match status" value="1"/>
</dbReference>
<dbReference type="GO" id="GO:0003682">
    <property type="term" value="F:chromatin binding"/>
    <property type="evidence" value="ECO:0007669"/>
    <property type="project" value="TreeGrafter"/>
</dbReference>
<dbReference type="GO" id="GO:1990414">
    <property type="term" value="P:replication-born double-strand break repair via sister chromatid exchange"/>
    <property type="evidence" value="ECO:0007669"/>
    <property type="project" value="TreeGrafter"/>
</dbReference>
<organism evidence="5 6">
    <name type="scientific">Trichinella nativa</name>
    <dbReference type="NCBI Taxonomy" id="6335"/>
    <lineage>
        <taxon>Eukaryota</taxon>
        <taxon>Metazoa</taxon>
        <taxon>Ecdysozoa</taxon>
        <taxon>Nematoda</taxon>
        <taxon>Enoplea</taxon>
        <taxon>Dorylaimia</taxon>
        <taxon>Trichinellida</taxon>
        <taxon>Trichinellidae</taxon>
        <taxon>Trichinella</taxon>
    </lineage>
</organism>
<feature type="compositionally biased region" description="Polar residues" evidence="3">
    <location>
        <begin position="281"/>
        <end position="291"/>
    </location>
</feature>
<evidence type="ECO:0000256" key="1">
    <source>
        <dbReference type="ARBA" id="ARBA00004123"/>
    </source>
</evidence>
<evidence type="ECO:0000313" key="6">
    <source>
        <dbReference type="Proteomes" id="UP000243006"/>
    </source>
</evidence>
<dbReference type="PANTHER" id="PTHR12585:SF69">
    <property type="entry name" value="FI11703P"/>
    <property type="match status" value="1"/>
</dbReference>
<evidence type="ECO:0000259" key="4">
    <source>
        <dbReference type="Pfam" id="PF04825"/>
    </source>
</evidence>
<dbReference type="PANTHER" id="PTHR12585">
    <property type="entry name" value="SCC1 / RAD21 FAMILY MEMBER"/>
    <property type="match status" value="1"/>
</dbReference>
<feature type="domain" description="Rad21/Rec8-like protein N-terminal" evidence="4">
    <location>
        <begin position="1"/>
        <end position="44"/>
    </location>
</feature>